<gene>
    <name evidence="2" type="ORF">JYB65_10295</name>
</gene>
<feature type="compositionally biased region" description="Polar residues" evidence="1">
    <location>
        <begin position="31"/>
        <end position="42"/>
    </location>
</feature>
<evidence type="ECO:0000256" key="1">
    <source>
        <dbReference type="SAM" id="MobiDB-lite"/>
    </source>
</evidence>
<dbReference type="RefSeq" id="WP_206582589.1">
    <property type="nucleotide sequence ID" value="NZ_JAFJZZ010000004.1"/>
</dbReference>
<organism evidence="2 3">
    <name type="scientific">Clostridium aminobutyricum</name>
    <dbReference type="NCBI Taxonomy" id="33953"/>
    <lineage>
        <taxon>Bacteria</taxon>
        <taxon>Bacillati</taxon>
        <taxon>Bacillota</taxon>
        <taxon>Clostridia</taxon>
        <taxon>Eubacteriales</taxon>
        <taxon>Clostridiaceae</taxon>
        <taxon>Clostridium</taxon>
    </lineage>
</organism>
<sequence>MDIPSINAGFNSGSLKNYENSQFTKTADSNVAGQAGAAQSSVFAPVDKDVDTNLPVNGTESASSTNKIKDGECQTCKNRKYQDESNDSGVSYQTPTKLGNNVASSVRAHEQEHVSRNQMKAEQEDREVVSQTVMLHTAVCPECGKTYVSGGTTRTVTRADQSSQEPQYNAIPDTGKGGNLDITV</sequence>
<feature type="region of interest" description="Disordered" evidence="1">
    <location>
        <begin position="31"/>
        <end position="67"/>
    </location>
</feature>
<protein>
    <submittedName>
        <fullName evidence="2">Uncharacterized protein</fullName>
    </submittedName>
</protein>
<feature type="region of interest" description="Disordered" evidence="1">
    <location>
        <begin position="156"/>
        <end position="184"/>
    </location>
</feature>
<accession>A0A939D9X2</accession>
<comment type="caution">
    <text evidence="2">The sequence shown here is derived from an EMBL/GenBank/DDBJ whole genome shotgun (WGS) entry which is preliminary data.</text>
</comment>
<dbReference type="EMBL" id="JAFJZZ010000004">
    <property type="protein sequence ID" value="MBN7773752.1"/>
    <property type="molecule type" value="Genomic_DNA"/>
</dbReference>
<feature type="compositionally biased region" description="Polar residues" evidence="1">
    <location>
        <begin position="54"/>
        <end position="66"/>
    </location>
</feature>
<dbReference type="AlphaFoldDB" id="A0A939D9X2"/>
<feature type="compositionally biased region" description="Polar residues" evidence="1">
    <location>
        <begin position="87"/>
        <end position="99"/>
    </location>
</feature>
<proteinExistence type="predicted"/>
<evidence type="ECO:0000313" key="3">
    <source>
        <dbReference type="Proteomes" id="UP000664545"/>
    </source>
</evidence>
<feature type="region of interest" description="Disordered" evidence="1">
    <location>
        <begin position="79"/>
        <end position="99"/>
    </location>
</feature>
<feature type="compositionally biased region" description="Polar residues" evidence="1">
    <location>
        <begin position="156"/>
        <end position="167"/>
    </location>
</feature>
<dbReference type="Proteomes" id="UP000664545">
    <property type="component" value="Unassembled WGS sequence"/>
</dbReference>
<reference evidence="2" key="1">
    <citation type="submission" date="2021-02" db="EMBL/GenBank/DDBJ databases">
        <title>Abyssanaerobacter marinus gen.nov., sp., nov, anaerobic bacterium isolated from the Onnuri vent field of Indian Ocean and suggestion of Mogibacteriaceae fam. nov., and proposal of reclassification of ambiguous this family's genus member.</title>
        <authorList>
            <person name="Kim Y.J."/>
            <person name="Yang J.-A."/>
        </authorList>
    </citation>
    <scope>NUCLEOTIDE SEQUENCE</scope>
    <source>
        <strain evidence="2">DSM 2634</strain>
    </source>
</reference>
<evidence type="ECO:0000313" key="2">
    <source>
        <dbReference type="EMBL" id="MBN7773752.1"/>
    </source>
</evidence>
<keyword evidence="3" id="KW-1185">Reference proteome</keyword>
<name>A0A939D9X2_CLOAM</name>